<evidence type="ECO:0000256" key="1">
    <source>
        <dbReference type="SAM" id="MobiDB-lite"/>
    </source>
</evidence>
<feature type="compositionally biased region" description="Polar residues" evidence="1">
    <location>
        <begin position="504"/>
        <end position="514"/>
    </location>
</feature>
<evidence type="ECO:0000313" key="4">
    <source>
        <dbReference type="Proteomes" id="UP000531950"/>
    </source>
</evidence>
<dbReference type="Gene3D" id="3.40.50.11550">
    <property type="match status" value="1"/>
</dbReference>
<sequence>MSTNTPQIQRTNHFIHKVLADFPVPGEIAANLIRERAQPFCSEELDPDNTLLTTIEYNTDNPDAPFTGAIVQSMTLTEALITNAPVAPGGLVNITEYSMTAPYFNIVPELPRLMDNRIPAVFNDEFITSGWIPPQRYEAIYLRSLPQVYGPDTQLDISPQTFRVAVQSSNFEEAYNNAILAFWDKHQENYKTLMRIAFIEAYLIQFEEFSLTVEERQLAARAAGVAVEKDFSNLTLEDMQAPYVPDAGISLRLLRIHNSEATDILTITDNQSQITLLYIPGNSSPFHGYTNPASMRAKVVSVAKDATQRKALTNHFDPDTVDSGLIYSGVEEALIGMSAFPGPAPASGLFNKLLPDAYWDPAQYINNPMYPPLTGDPFDYVTRQVKARISKLMASTIVSPLDTRKANTLDSLEKGCLLALPLALAMRSALLAEFCFLTQGLTEMAIGADDVLRDKPKGTERIIFGALNAMPVTIHGLTTQAASLNSLRRQLGKASRESNGNIKVSITTTGSTPATDEGWAPAKLPPPAPTGLQTVKINGDPFLTYSTPNEGGFFELFMTDPVLPGKIQATGLYAIQSADRRWRRVGLSGGGAFRNGWQRIYRFFGGPDHSTFFNAYEMPAPLRDAVANMMSDNNSFSADFEPLGSRQQALRDTRNLFFEKRGKLAKDSTEFFNNRTLSPLRPVLPTFSLDESQTSIIHKLFGASDGLVVGETHGAVSSKAFLVDNMQELARVGVKRIYFEHLLTDIHTPLLKLFYRSRSARMPDELKNYLKGIYPPLRDSYYTFQNIVIKAREAGIKVQPIDCTVSYMIRDMPDTAGTLRQRMMNFYATEVIQWIQTTKRHPGKWIAFVGDSHTNNYRGVPGLAELTGSIGLRIEDVRPGLQQGIMADPGQTSSMGIGRGEATVKANFVLRVDTASLRRPAQETPGPSHSLVLKTPETQLTKPAQFLLSAATPTTSAQILYRSRRGNIQTITINQTGALFSISVPGWSIDQKHFRSVQALVDALKARPGVEQVAG</sequence>
<reference evidence="3 4" key="1">
    <citation type="submission" date="2020-04" db="EMBL/GenBank/DDBJ databases">
        <title>Molecular characterization of pseudomonads from Agaricus bisporus reveal novel blotch 2 pathogens in Western Europe.</title>
        <authorList>
            <person name="Taparia T."/>
            <person name="Krijger M."/>
            <person name="Haynes E."/>
            <person name="Elpinstone J.G."/>
            <person name="Noble R."/>
            <person name="Van Der Wolf J."/>
        </authorList>
    </citation>
    <scope>NUCLEOTIDE SEQUENCE [LARGE SCALE GENOMIC DNA]</scope>
    <source>
        <strain evidence="3 4">IPO3782</strain>
    </source>
</reference>
<evidence type="ECO:0000259" key="2">
    <source>
        <dbReference type="Pfam" id="PF20178"/>
    </source>
</evidence>
<accession>A0A7Y8EDM3</accession>
<dbReference type="RefSeq" id="WP_177076732.1">
    <property type="nucleotide sequence ID" value="NZ_JACARG010000013.1"/>
</dbReference>
<dbReference type="EMBL" id="JACARG010000013">
    <property type="protein sequence ID" value="NWE12733.1"/>
    <property type="molecule type" value="Genomic_DNA"/>
</dbReference>
<evidence type="ECO:0000313" key="3">
    <source>
        <dbReference type="EMBL" id="NWE12733.1"/>
    </source>
</evidence>
<dbReference type="CDD" id="cd14729">
    <property type="entry name" value="RtxA-like"/>
    <property type="match status" value="1"/>
</dbReference>
<comment type="caution">
    <text evidence="3">The sequence shown here is derived from an EMBL/GenBank/DDBJ whole genome shotgun (WGS) entry which is preliminary data.</text>
</comment>
<proteinExistence type="predicted"/>
<organism evidence="3 4">
    <name type="scientific">Pseudomonas yamanorum</name>
    <dbReference type="NCBI Taxonomy" id="515393"/>
    <lineage>
        <taxon>Bacteria</taxon>
        <taxon>Pseudomonadati</taxon>
        <taxon>Pseudomonadota</taxon>
        <taxon>Gammaproteobacteria</taxon>
        <taxon>Pseudomonadales</taxon>
        <taxon>Pseudomonadaceae</taxon>
        <taxon>Pseudomonas</taxon>
    </lineage>
</organism>
<gene>
    <name evidence="3" type="ORF">HX822_07260</name>
</gene>
<protein>
    <submittedName>
        <fullName evidence="3">Type III effector protein, HopAC1 family</fullName>
    </submittedName>
</protein>
<dbReference type="InterPro" id="IPR046673">
    <property type="entry name" value="ToxA_N"/>
</dbReference>
<feature type="region of interest" description="Disordered" evidence="1">
    <location>
        <begin position="504"/>
        <end position="526"/>
    </location>
</feature>
<dbReference type="Pfam" id="PF20178">
    <property type="entry name" value="ToxA_N"/>
    <property type="match status" value="1"/>
</dbReference>
<dbReference type="SUPFAM" id="SSF159501">
    <property type="entry name" value="EreA/ChaN-like"/>
    <property type="match status" value="1"/>
</dbReference>
<dbReference type="Proteomes" id="UP000531950">
    <property type="component" value="Unassembled WGS sequence"/>
</dbReference>
<name>A0A7Y8EDM3_9PSED</name>
<dbReference type="AlphaFoldDB" id="A0A7Y8EDM3"/>
<feature type="domain" description="Dermonecrotic toxin N-terminal" evidence="2">
    <location>
        <begin position="19"/>
        <end position="317"/>
    </location>
</feature>